<dbReference type="InterPro" id="IPR013538">
    <property type="entry name" value="ASHA1/2-like_C"/>
</dbReference>
<evidence type="ECO:0000259" key="2">
    <source>
        <dbReference type="Pfam" id="PF08327"/>
    </source>
</evidence>
<dbReference type="AlphaFoldDB" id="A0A095SQC4"/>
<dbReference type="Gene3D" id="3.30.530.20">
    <property type="match status" value="1"/>
</dbReference>
<accession>A0A095SQC4</accession>
<comment type="similarity">
    <text evidence="1">Belongs to the AHA1 family.</text>
</comment>
<feature type="domain" description="Activator of Hsp90 ATPase homologue 1/2-like C-terminal" evidence="2">
    <location>
        <begin position="10"/>
        <end position="132"/>
    </location>
</feature>
<dbReference type="EMBL" id="JRHH01000006">
    <property type="protein sequence ID" value="KGD66777.1"/>
    <property type="molecule type" value="Genomic_DNA"/>
</dbReference>
<dbReference type="Pfam" id="PF08327">
    <property type="entry name" value="AHSA1"/>
    <property type="match status" value="1"/>
</dbReference>
<dbReference type="InterPro" id="IPR023393">
    <property type="entry name" value="START-like_dom_sf"/>
</dbReference>
<sequence length="134" mass="15569">MITVKTTVTASIEKAWDFWTNPKHITKWNNASDDWHCPKALNDLKTGGKFSFTMAAKDNSMSFDFEGTYTNVIEFKLIEYTIVDGRKVKISFEETQNGIEIIESFEPETMNPENLQRQGWQSIIDNFKKYAEQQ</sequence>
<gene>
    <name evidence="3" type="ORF">LG45_15175</name>
</gene>
<evidence type="ECO:0000313" key="3">
    <source>
        <dbReference type="EMBL" id="KGD66777.1"/>
    </source>
</evidence>
<comment type="caution">
    <text evidence="3">The sequence shown here is derived from an EMBL/GenBank/DDBJ whole genome shotgun (WGS) entry which is preliminary data.</text>
</comment>
<reference evidence="3 4" key="1">
    <citation type="submission" date="2014-09" db="EMBL/GenBank/DDBJ databases">
        <title>Whole Genome Shotgun of Flavobacterium aquatile LMG 4008.</title>
        <authorList>
            <person name="Gale A.N."/>
            <person name="Pipes S.E."/>
            <person name="Newman J.D."/>
        </authorList>
    </citation>
    <scope>NUCLEOTIDE SEQUENCE [LARGE SCALE GENOMIC DNA]</scope>
    <source>
        <strain evidence="3 4">LMG 4008</strain>
    </source>
</reference>
<evidence type="ECO:0000256" key="1">
    <source>
        <dbReference type="ARBA" id="ARBA00006817"/>
    </source>
</evidence>
<organism evidence="3 4">
    <name type="scientific">Flavobacterium aquatile LMG 4008 = ATCC 11947</name>
    <dbReference type="NCBI Taxonomy" id="1453498"/>
    <lineage>
        <taxon>Bacteria</taxon>
        <taxon>Pseudomonadati</taxon>
        <taxon>Bacteroidota</taxon>
        <taxon>Flavobacteriia</taxon>
        <taxon>Flavobacteriales</taxon>
        <taxon>Flavobacteriaceae</taxon>
        <taxon>Flavobacterium</taxon>
    </lineage>
</organism>
<dbReference type="STRING" id="1453498.LG45_15175"/>
<dbReference type="SUPFAM" id="SSF55961">
    <property type="entry name" value="Bet v1-like"/>
    <property type="match status" value="1"/>
</dbReference>
<protein>
    <recommendedName>
        <fullName evidence="2">Activator of Hsp90 ATPase homologue 1/2-like C-terminal domain-containing protein</fullName>
    </recommendedName>
</protein>
<evidence type="ECO:0000313" key="4">
    <source>
        <dbReference type="Proteomes" id="UP000029554"/>
    </source>
</evidence>
<dbReference type="CDD" id="cd08897">
    <property type="entry name" value="SRPBCC_CalC_Aha1-like_4"/>
    <property type="match status" value="1"/>
</dbReference>
<dbReference type="Proteomes" id="UP000029554">
    <property type="component" value="Unassembled WGS sequence"/>
</dbReference>
<dbReference type="RefSeq" id="WP_035128583.1">
    <property type="nucleotide sequence ID" value="NZ_JRHH01000006.1"/>
</dbReference>
<keyword evidence="4" id="KW-1185">Reference proteome</keyword>
<dbReference type="eggNOG" id="COG3832">
    <property type="taxonomic scope" value="Bacteria"/>
</dbReference>
<name>A0A095SQC4_9FLAO</name>
<dbReference type="OrthoDB" id="384974at2"/>
<proteinExistence type="inferred from homology"/>